<name>A0A0F9PC98_9ZZZZ</name>
<gene>
    <name evidence="2" type="ORF">LCGC14_1233050</name>
</gene>
<accession>A0A0F9PC98</accession>
<evidence type="ECO:0000256" key="1">
    <source>
        <dbReference type="SAM" id="MobiDB-lite"/>
    </source>
</evidence>
<sequence>MLRNPDIDPDRLRQQRVSAKKDSTETIAREQAEA</sequence>
<protein>
    <submittedName>
        <fullName evidence="2">Uncharacterized protein</fullName>
    </submittedName>
</protein>
<feature type="non-terminal residue" evidence="2">
    <location>
        <position position="34"/>
    </location>
</feature>
<feature type="region of interest" description="Disordered" evidence="1">
    <location>
        <begin position="1"/>
        <end position="34"/>
    </location>
</feature>
<comment type="caution">
    <text evidence="2">The sequence shown here is derived from an EMBL/GenBank/DDBJ whole genome shotgun (WGS) entry which is preliminary data.</text>
</comment>
<dbReference type="EMBL" id="LAZR01006596">
    <property type="protein sequence ID" value="KKM90997.1"/>
    <property type="molecule type" value="Genomic_DNA"/>
</dbReference>
<organism evidence="2">
    <name type="scientific">marine sediment metagenome</name>
    <dbReference type="NCBI Taxonomy" id="412755"/>
    <lineage>
        <taxon>unclassified sequences</taxon>
        <taxon>metagenomes</taxon>
        <taxon>ecological metagenomes</taxon>
    </lineage>
</organism>
<dbReference type="AlphaFoldDB" id="A0A0F9PC98"/>
<proteinExistence type="predicted"/>
<evidence type="ECO:0000313" key="2">
    <source>
        <dbReference type="EMBL" id="KKM90997.1"/>
    </source>
</evidence>
<reference evidence="2" key="1">
    <citation type="journal article" date="2015" name="Nature">
        <title>Complex archaea that bridge the gap between prokaryotes and eukaryotes.</title>
        <authorList>
            <person name="Spang A."/>
            <person name="Saw J.H."/>
            <person name="Jorgensen S.L."/>
            <person name="Zaremba-Niedzwiedzka K."/>
            <person name="Martijn J."/>
            <person name="Lind A.E."/>
            <person name="van Eijk R."/>
            <person name="Schleper C."/>
            <person name="Guy L."/>
            <person name="Ettema T.J."/>
        </authorList>
    </citation>
    <scope>NUCLEOTIDE SEQUENCE</scope>
</reference>